<evidence type="ECO:0000256" key="1">
    <source>
        <dbReference type="ARBA" id="ARBA00004141"/>
    </source>
</evidence>
<keyword evidence="4" id="KW-0521">NADP</keyword>
<evidence type="ECO:0000256" key="5">
    <source>
        <dbReference type="ARBA" id="ARBA00022989"/>
    </source>
</evidence>
<organism evidence="14 15">
    <name type="scientific">Echria macrotheca</name>
    <dbReference type="NCBI Taxonomy" id="438768"/>
    <lineage>
        <taxon>Eukaryota</taxon>
        <taxon>Fungi</taxon>
        <taxon>Dikarya</taxon>
        <taxon>Ascomycota</taxon>
        <taxon>Pezizomycotina</taxon>
        <taxon>Sordariomycetes</taxon>
        <taxon>Sordariomycetidae</taxon>
        <taxon>Sordariales</taxon>
        <taxon>Schizotheciaceae</taxon>
        <taxon>Echria</taxon>
    </lineage>
</organism>
<dbReference type="PANTHER" id="PTHR24322">
    <property type="entry name" value="PKSB"/>
    <property type="match status" value="1"/>
</dbReference>
<evidence type="ECO:0000313" key="15">
    <source>
        <dbReference type="Proteomes" id="UP001239445"/>
    </source>
</evidence>
<dbReference type="InterPro" id="IPR002347">
    <property type="entry name" value="SDR_fam"/>
</dbReference>
<dbReference type="EMBL" id="MU839839">
    <property type="protein sequence ID" value="KAK1752469.1"/>
    <property type="molecule type" value="Genomic_DNA"/>
</dbReference>
<protein>
    <recommendedName>
        <fullName evidence="10">Short-chain dehydrogenase/reductase 3</fullName>
    </recommendedName>
    <alternativeName>
        <fullName evidence="11">Retinal short-chain dehydrogenase/reductase 1</fullName>
    </alternativeName>
</protein>
<sequence length="382" mass="41886">MPMHNGLLPREGFKMDTVLRIIRNTALNPSLILPLILLAKYTKKGQDLAILHPTAFSRLKTLLVFGALRLLNNYFSDQVLNNWVEDKYDWSKEIVLITGGAGGIGGHIVQLLDERGIKVVVLDIQEMSYQASSNVHYFKCDITSPKTIAAVAKEIRAAVGEPTVLINNAGVVVGRTLLDASERDIRFTFDVNTFAHVWMIKEFLPSMCRADHGMVVTVASVASWVTVPNMADYSASKAAAHALHEGLVAELATKYGARKVRTVLVNQGYTKTALFTGYHNDSPFLMPALAPETVAEAIVRQVLKGRSGQVVCPAMGNTLASLGAMPHWYQTRLRVKNVKIMEKFAGRKVVEDTDRFYEEKEAKEAAASGGGAEASTVLVDKE</sequence>
<evidence type="ECO:0000256" key="3">
    <source>
        <dbReference type="ARBA" id="ARBA00022692"/>
    </source>
</evidence>
<dbReference type="PANTHER" id="PTHR24322:SF736">
    <property type="entry name" value="RETINOL DEHYDROGENASE 10"/>
    <property type="match status" value="1"/>
</dbReference>
<dbReference type="Gene3D" id="3.40.50.720">
    <property type="entry name" value="NAD(P)-binding Rossmann-like Domain"/>
    <property type="match status" value="1"/>
</dbReference>
<evidence type="ECO:0000256" key="6">
    <source>
        <dbReference type="ARBA" id="ARBA00023002"/>
    </source>
</evidence>
<dbReference type="GO" id="GO:0016020">
    <property type="term" value="C:membrane"/>
    <property type="evidence" value="ECO:0007669"/>
    <property type="project" value="UniProtKB-SubCell"/>
</dbReference>
<comment type="caution">
    <text evidence="14">The sequence shown here is derived from an EMBL/GenBank/DDBJ whole genome shotgun (WGS) entry which is preliminary data.</text>
</comment>
<dbReference type="FunFam" id="3.40.50.720:FF:000131">
    <property type="entry name" value="Short-chain dehydrogenase/reductase 3"/>
    <property type="match status" value="1"/>
</dbReference>
<evidence type="ECO:0000256" key="2">
    <source>
        <dbReference type="ARBA" id="ARBA00006484"/>
    </source>
</evidence>
<evidence type="ECO:0000256" key="11">
    <source>
        <dbReference type="ARBA" id="ARBA00082544"/>
    </source>
</evidence>
<evidence type="ECO:0000256" key="9">
    <source>
        <dbReference type="ARBA" id="ARBA00059620"/>
    </source>
</evidence>
<feature type="region of interest" description="Disordered" evidence="13">
    <location>
        <begin position="362"/>
        <end position="382"/>
    </location>
</feature>
<evidence type="ECO:0000256" key="12">
    <source>
        <dbReference type="RuleBase" id="RU000363"/>
    </source>
</evidence>
<evidence type="ECO:0000256" key="13">
    <source>
        <dbReference type="SAM" id="MobiDB-lite"/>
    </source>
</evidence>
<comment type="function">
    <text evidence="9">Catalyzes the reduction of all-trans-retinal to all-trans-retinol in the presence of NADPH.</text>
</comment>
<reference evidence="14" key="1">
    <citation type="submission" date="2023-06" db="EMBL/GenBank/DDBJ databases">
        <title>Genome-scale phylogeny and comparative genomics of the fungal order Sordariales.</title>
        <authorList>
            <consortium name="Lawrence Berkeley National Laboratory"/>
            <person name="Hensen N."/>
            <person name="Bonometti L."/>
            <person name="Westerberg I."/>
            <person name="Brannstrom I.O."/>
            <person name="Guillou S."/>
            <person name="Cros-Aarteil S."/>
            <person name="Calhoun S."/>
            <person name="Haridas S."/>
            <person name="Kuo A."/>
            <person name="Mondo S."/>
            <person name="Pangilinan J."/>
            <person name="Riley R."/>
            <person name="Labutti K."/>
            <person name="Andreopoulos B."/>
            <person name="Lipzen A."/>
            <person name="Chen C."/>
            <person name="Yanf M."/>
            <person name="Daum C."/>
            <person name="Ng V."/>
            <person name="Clum A."/>
            <person name="Steindorff A."/>
            <person name="Ohm R."/>
            <person name="Martin F."/>
            <person name="Silar P."/>
            <person name="Natvig D."/>
            <person name="Lalanne C."/>
            <person name="Gautier V."/>
            <person name="Ament-Velasquez S.L."/>
            <person name="Kruys A."/>
            <person name="Hutchinson M.I."/>
            <person name="Powell A.J."/>
            <person name="Barry K."/>
            <person name="Miller A.N."/>
            <person name="Grigoriev I.V."/>
            <person name="Debuchy R."/>
            <person name="Gladieux P."/>
            <person name="Thoren M.H."/>
            <person name="Johannesson H."/>
        </authorList>
    </citation>
    <scope>NUCLEOTIDE SEQUENCE</scope>
    <source>
        <strain evidence="14">PSN4</strain>
    </source>
</reference>
<keyword evidence="7" id="KW-0443">Lipid metabolism</keyword>
<evidence type="ECO:0000256" key="4">
    <source>
        <dbReference type="ARBA" id="ARBA00022857"/>
    </source>
</evidence>
<name>A0AAJ0B690_9PEZI</name>
<dbReference type="PRINTS" id="PR00081">
    <property type="entry name" value="GDHRDH"/>
</dbReference>
<dbReference type="AlphaFoldDB" id="A0AAJ0B690"/>
<dbReference type="Proteomes" id="UP001239445">
    <property type="component" value="Unassembled WGS sequence"/>
</dbReference>
<proteinExistence type="inferred from homology"/>
<keyword evidence="3" id="KW-0812">Transmembrane</keyword>
<keyword evidence="6" id="KW-0560">Oxidoreductase</keyword>
<evidence type="ECO:0000256" key="7">
    <source>
        <dbReference type="ARBA" id="ARBA00023098"/>
    </source>
</evidence>
<accession>A0AAJ0B690</accession>
<evidence type="ECO:0000256" key="8">
    <source>
        <dbReference type="ARBA" id="ARBA00023136"/>
    </source>
</evidence>
<dbReference type="SUPFAM" id="SSF51735">
    <property type="entry name" value="NAD(P)-binding Rossmann-fold domains"/>
    <property type="match status" value="1"/>
</dbReference>
<gene>
    <name evidence="14" type="ORF">QBC47DRAFT_432030</name>
</gene>
<dbReference type="Pfam" id="PF00106">
    <property type="entry name" value="adh_short"/>
    <property type="match status" value="1"/>
</dbReference>
<dbReference type="PRINTS" id="PR00080">
    <property type="entry name" value="SDRFAMILY"/>
</dbReference>
<keyword evidence="15" id="KW-1185">Reference proteome</keyword>
<comment type="subcellular location">
    <subcellularLocation>
        <location evidence="1">Membrane</location>
        <topology evidence="1">Multi-pass membrane protein</topology>
    </subcellularLocation>
</comment>
<evidence type="ECO:0000256" key="10">
    <source>
        <dbReference type="ARBA" id="ARBA00068717"/>
    </source>
</evidence>
<dbReference type="GO" id="GO:0052650">
    <property type="term" value="F:all-trans-retinol dehydrogenase (NADP+) activity"/>
    <property type="evidence" value="ECO:0007669"/>
    <property type="project" value="UniProtKB-ARBA"/>
</dbReference>
<keyword evidence="8" id="KW-0472">Membrane</keyword>
<dbReference type="InterPro" id="IPR036291">
    <property type="entry name" value="NAD(P)-bd_dom_sf"/>
</dbReference>
<keyword evidence="5" id="KW-1133">Transmembrane helix</keyword>
<comment type="similarity">
    <text evidence="2 12">Belongs to the short-chain dehydrogenases/reductases (SDR) family.</text>
</comment>
<evidence type="ECO:0000313" key="14">
    <source>
        <dbReference type="EMBL" id="KAK1752469.1"/>
    </source>
</evidence>